<dbReference type="eggNOG" id="COG1396">
    <property type="taxonomic scope" value="Bacteria"/>
</dbReference>
<dbReference type="CDD" id="cd00093">
    <property type="entry name" value="HTH_XRE"/>
    <property type="match status" value="1"/>
</dbReference>
<dbReference type="EMBL" id="AOUO01000213">
    <property type="protein sequence ID" value="EOD67518.1"/>
    <property type="molecule type" value="Genomic_DNA"/>
</dbReference>
<proteinExistence type="predicted"/>
<dbReference type="Gene3D" id="1.10.260.40">
    <property type="entry name" value="lambda repressor-like DNA-binding domains"/>
    <property type="match status" value="1"/>
</dbReference>
<protein>
    <submittedName>
        <fullName evidence="2">XRE family transcriptional regulator</fullName>
    </submittedName>
</protein>
<evidence type="ECO:0000313" key="2">
    <source>
        <dbReference type="EMBL" id="EOD67518.1"/>
    </source>
</evidence>
<evidence type="ECO:0000259" key="1">
    <source>
        <dbReference type="PROSITE" id="PS50943"/>
    </source>
</evidence>
<feature type="domain" description="HTH cro/C1-type" evidence="1">
    <location>
        <begin position="18"/>
        <end position="51"/>
    </location>
</feature>
<reference evidence="2 3" key="1">
    <citation type="submission" date="2013-02" db="EMBL/GenBank/DDBJ databases">
        <title>Draft genome sequence of Amycolatopsis vancoresmycina strain DSM 44592T.</title>
        <authorList>
            <person name="Kumar S."/>
            <person name="Kaur N."/>
            <person name="Kaur C."/>
            <person name="Raghava G.P.S."/>
            <person name="Mayilraj S."/>
        </authorList>
    </citation>
    <scope>NUCLEOTIDE SEQUENCE [LARGE SCALE GENOMIC DNA]</scope>
    <source>
        <strain evidence="2 3">DSM 44592</strain>
    </source>
</reference>
<name>R1G801_9PSEU</name>
<dbReference type="GO" id="GO:0003677">
    <property type="term" value="F:DNA binding"/>
    <property type="evidence" value="ECO:0007669"/>
    <property type="project" value="InterPro"/>
</dbReference>
<dbReference type="RefSeq" id="WP_003081922.1">
    <property type="nucleotide sequence ID" value="NZ_AOUO01000213.1"/>
</dbReference>
<dbReference type="OrthoDB" id="4285266at2"/>
<accession>R1G801</accession>
<dbReference type="InterPro" id="IPR043917">
    <property type="entry name" value="DUF5753"/>
</dbReference>
<organism evidence="2 3">
    <name type="scientific">Amycolatopsis vancoresmycina DSM 44592</name>
    <dbReference type="NCBI Taxonomy" id="1292037"/>
    <lineage>
        <taxon>Bacteria</taxon>
        <taxon>Bacillati</taxon>
        <taxon>Actinomycetota</taxon>
        <taxon>Actinomycetes</taxon>
        <taxon>Pseudonocardiales</taxon>
        <taxon>Pseudonocardiaceae</taxon>
        <taxon>Amycolatopsis</taxon>
    </lineage>
</organism>
<dbReference type="SUPFAM" id="SSF47413">
    <property type="entry name" value="lambda repressor-like DNA-binding domains"/>
    <property type="match status" value="1"/>
</dbReference>
<dbReference type="PATRIC" id="fig|1292037.4.peg.3116"/>
<comment type="caution">
    <text evidence="2">The sequence shown here is derived from an EMBL/GenBank/DDBJ whole genome shotgun (WGS) entry which is preliminary data.</text>
</comment>
<dbReference type="InterPro" id="IPR010982">
    <property type="entry name" value="Lambda_DNA-bd_dom_sf"/>
</dbReference>
<dbReference type="PROSITE" id="PS50943">
    <property type="entry name" value="HTH_CROC1"/>
    <property type="match status" value="1"/>
</dbReference>
<evidence type="ECO:0000313" key="3">
    <source>
        <dbReference type="Proteomes" id="UP000014139"/>
    </source>
</evidence>
<gene>
    <name evidence="2" type="ORF">H480_16301</name>
</gene>
<dbReference type="Pfam" id="PF13560">
    <property type="entry name" value="HTH_31"/>
    <property type="match status" value="1"/>
</dbReference>
<dbReference type="Pfam" id="PF19054">
    <property type="entry name" value="DUF5753"/>
    <property type="match status" value="1"/>
</dbReference>
<keyword evidence="3" id="KW-1185">Reference proteome</keyword>
<dbReference type="InterPro" id="IPR001387">
    <property type="entry name" value="Cro/C1-type_HTH"/>
</dbReference>
<dbReference type="Proteomes" id="UP000014139">
    <property type="component" value="Unassembled WGS sequence"/>
</dbReference>
<sequence length="287" mass="32499">MVETASPTVWRRWLAFELVRLRKEAGLEQKDVAKALRCTVAKVSYYETAERPVVLRDLDEVLLPLFKVPKSQWPDYIDAAKHSRTKGWWESYSEIVPSWFSLYVGLEQGANQVQTYAAQAVPGLLQTSDYVHALLRRGTTERTDDEIEQMATVRLARRAVLEREPDPLRLWAVLDEAVLRRLVGGREVMRGQLEHLVKMAGKPKITIQVLPFDRGAHPGVIGPFTVIGFAWSGDPGVAYVEHRAGGFYLEQPHEIEAHEVAFAHLSALALAPDESVTFIERLAEEYR</sequence>
<dbReference type="AlphaFoldDB" id="R1G801"/>